<dbReference type="AlphaFoldDB" id="A0A1I0HM22"/>
<dbReference type="Proteomes" id="UP000199320">
    <property type="component" value="Unassembled WGS sequence"/>
</dbReference>
<keyword evidence="2" id="KW-1185">Reference proteome</keyword>
<dbReference type="STRING" id="392421.SAMN04488694_11452"/>
<reference evidence="2" key="1">
    <citation type="submission" date="2016-10" db="EMBL/GenBank/DDBJ databases">
        <authorList>
            <person name="Varghese N."/>
            <person name="Submissions S."/>
        </authorList>
    </citation>
    <scope>NUCLEOTIDE SEQUENCE [LARGE SCALE GENOMIC DNA]</scope>
    <source>
        <strain evidence="2">CDM_6</strain>
    </source>
</reference>
<accession>A0A1I0HM22</accession>
<name>A0A1I0HM22_9EURY</name>
<protein>
    <submittedName>
        <fullName evidence="1">Uncharacterized protein</fullName>
    </submittedName>
</protein>
<organism evidence="1 2">
    <name type="scientific">Natrinema hispanicum</name>
    <dbReference type="NCBI Taxonomy" id="392421"/>
    <lineage>
        <taxon>Archaea</taxon>
        <taxon>Methanobacteriati</taxon>
        <taxon>Methanobacteriota</taxon>
        <taxon>Stenosarchaea group</taxon>
        <taxon>Halobacteria</taxon>
        <taxon>Halobacteriales</taxon>
        <taxon>Natrialbaceae</taxon>
        <taxon>Natrinema</taxon>
    </lineage>
</organism>
<proteinExistence type="predicted"/>
<gene>
    <name evidence="1" type="ORF">SAMN04488694_11452</name>
</gene>
<evidence type="ECO:0000313" key="1">
    <source>
        <dbReference type="EMBL" id="SET85067.1"/>
    </source>
</evidence>
<sequence length="303" mass="34865">MQWRKFEALISDNSVVFISDPVKNGHVEGLLRALPAVLYSGFDDVTCPKSWLQLEDPSRHSAYEYSWHLLQDVNELQVDLIAATTQYYEDNLPVYSLQSLVNRYSVSDQRIVVIGDSENFELSGTVRPFREDPVVDRAMNYQEVYAAYEQYYKDYGMELPLQETQNLFLHDNANLYELATGTRLTSVEELIDVLPDAPYLPILGGFSSIFASNSAYGSEPLESTEAIEAFGKWLRRRIELDYNEALSVARTINDYAIDHEQLFDKASRTRMPNINDARTARRELTPEENPIHERYHTWLSNAL</sequence>
<dbReference type="EMBL" id="FOIC01000014">
    <property type="protein sequence ID" value="SET85067.1"/>
    <property type="molecule type" value="Genomic_DNA"/>
</dbReference>
<evidence type="ECO:0000313" key="2">
    <source>
        <dbReference type="Proteomes" id="UP000199320"/>
    </source>
</evidence>